<dbReference type="InterPro" id="IPR020565">
    <property type="entry name" value="ImidazoleglycerP_deHydtase_CS"/>
</dbReference>
<dbReference type="NCBIfam" id="NF002111">
    <property type="entry name" value="PRK00951.2-1"/>
    <property type="match status" value="1"/>
</dbReference>
<comment type="pathway">
    <text evidence="1 5">Amino-acid biosynthesis; L-histidine biosynthesis; L-histidine from 5-phospho-alpha-D-ribose 1-diphosphate: step 6/9.</text>
</comment>
<dbReference type="PROSITE" id="PS00954">
    <property type="entry name" value="IGP_DEHYDRATASE_1"/>
    <property type="match status" value="1"/>
</dbReference>
<dbReference type="InterPro" id="IPR000807">
    <property type="entry name" value="ImidazoleglycerolP_deHydtase"/>
</dbReference>
<dbReference type="EMBL" id="DUGC01000053">
    <property type="protein sequence ID" value="HIH09660.1"/>
    <property type="molecule type" value="Genomic_DNA"/>
</dbReference>
<organism evidence="6 7">
    <name type="scientific">Candidatus Iainarchaeum sp</name>
    <dbReference type="NCBI Taxonomy" id="3101447"/>
    <lineage>
        <taxon>Archaea</taxon>
        <taxon>Candidatus Iainarchaeota</taxon>
        <taxon>Candidatus Iainarchaeia</taxon>
        <taxon>Candidatus Iainarchaeales</taxon>
        <taxon>Candidatus Iainarchaeaceae</taxon>
        <taxon>Candidatus Iainarchaeum</taxon>
    </lineage>
</organism>
<dbReference type="GO" id="GO:0000105">
    <property type="term" value="P:L-histidine biosynthetic process"/>
    <property type="evidence" value="ECO:0007669"/>
    <property type="project" value="UniProtKB-UniRule"/>
</dbReference>
<name>A0A7J4IXS9_9ARCH</name>
<dbReference type="Gene3D" id="3.30.230.40">
    <property type="entry name" value="Imidazole glycerol phosphate dehydratase, domain 1"/>
    <property type="match status" value="2"/>
</dbReference>
<dbReference type="Pfam" id="PF00475">
    <property type="entry name" value="IGPD"/>
    <property type="match status" value="1"/>
</dbReference>
<dbReference type="NCBIfam" id="NF002114">
    <property type="entry name" value="PRK00951.2-4"/>
    <property type="match status" value="1"/>
</dbReference>
<gene>
    <name evidence="5 6" type="primary">hisB</name>
    <name evidence="6" type="ORF">HA254_03225</name>
</gene>
<dbReference type="FunFam" id="3.30.230.40:FF:000003">
    <property type="entry name" value="Imidazoleglycerol-phosphate dehydratase HisB"/>
    <property type="match status" value="1"/>
</dbReference>
<dbReference type="Proteomes" id="UP000565078">
    <property type="component" value="Unassembled WGS sequence"/>
</dbReference>
<dbReference type="EC" id="4.2.1.19" evidence="5"/>
<proteinExistence type="inferred from homology"/>
<evidence type="ECO:0000256" key="1">
    <source>
        <dbReference type="ARBA" id="ARBA00005047"/>
    </source>
</evidence>
<dbReference type="PANTHER" id="PTHR23133">
    <property type="entry name" value="IMIDAZOLEGLYCEROL-PHOSPHATE DEHYDRATASE HIS7"/>
    <property type="match status" value="1"/>
</dbReference>
<keyword evidence="5" id="KW-0963">Cytoplasm</keyword>
<dbReference type="AlphaFoldDB" id="A0A7J4IXS9"/>
<evidence type="ECO:0000256" key="5">
    <source>
        <dbReference type="HAMAP-Rule" id="MF_00076"/>
    </source>
</evidence>
<keyword evidence="4 5" id="KW-0456">Lyase</keyword>
<reference evidence="7" key="1">
    <citation type="journal article" date="2020" name="bioRxiv">
        <title>A rank-normalized archaeal taxonomy based on genome phylogeny resolves widespread incomplete and uneven classifications.</title>
        <authorList>
            <person name="Rinke C."/>
            <person name="Chuvochina M."/>
            <person name="Mussig A.J."/>
            <person name="Chaumeil P.-A."/>
            <person name="Waite D.W."/>
            <person name="Whitman W.B."/>
            <person name="Parks D.H."/>
            <person name="Hugenholtz P."/>
        </authorList>
    </citation>
    <scope>NUCLEOTIDE SEQUENCE [LARGE SCALE GENOMIC DNA]</scope>
</reference>
<protein>
    <recommendedName>
        <fullName evidence="5">Imidazoleglycerol-phosphate dehydratase</fullName>
        <shortName evidence="5">IGPD</shortName>
        <ecNumber evidence="5">4.2.1.19</ecNumber>
    </recommendedName>
</protein>
<dbReference type="GO" id="GO:0004424">
    <property type="term" value="F:imidazoleglycerol-phosphate dehydratase activity"/>
    <property type="evidence" value="ECO:0007669"/>
    <property type="project" value="UniProtKB-UniRule"/>
</dbReference>
<dbReference type="InterPro" id="IPR038494">
    <property type="entry name" value="IGPD_sf"/>
</dbReference>
<sequence>MRSATIERKTNETSIAVALHIEGKGNSSIDFPAMFFGHMLANFSKAGSLDLKINAKGDLEVDQHHTIEDTGITLGQAFRKALGDKKGINRAGFFVYPMDESLAMVSLDIGGRPFLQYNTKFRRRFCGGFDSDTLEDFFYGFSIGLGANVVVKATGRSDHHKIEAIFKAFGKATKMACSKDKRLKEYIPSTKGVI</sequence>
<keyword evidence="2 5" id="KW-0028">Amino-acid biosynthesis</keyword>
<evidence type="ECO:0000256" key="4">
    <source>
        <dbReference type="ARBA" id="ARBA00023239"/>
    </source>
</evidence>
<dbReference type="InterPro" id="IPR020568">
    <property type="entry name" value="Ribosomal_Su5_D2-typ_SF"/>
</dbReference>
<comment type="similarity">
    <text evidence="5">Belongs to the imidazoleglycerol-phosphate dehydratase family.</text>
</comment>
<keyword evidence="3 5" id="KW-0368">Histidine biosynthesis</keyword>
<evidence type="ECO:0000256" key="3">
    <source>
        <dbReference type="ARBA" id="ARBA00023102"/>
    </source>
</evidence>
<dbReference type="PANTHER" id="PTHR23133:SF2">
    <property type="entry name" value="IMIDAZOLEGLYCEROL-PHOSPHATE DEHYDRATASE"/>
    <property type="match status" value="1"/>
</dbReference>
<evidence type="ECO:0000313" key="7">
    <source>
        <dbReference type="Proteomes" id="UP000565078"/>
    </source>
</evidence>
<dbReference type="CDD" id="cd07914">
    <property type="entry name" value="IGPD"/>
    <property type="match status" value="1"/>
</dbReference>
<dbReference type="GO" id="GO:0005737">
    <property type="term" value="C:cytoplasm"/>
    <property type="evidence" value="ECO:0007669"/>
    <property type="project" value="UniProtKB-SubCell"/>
</dbReference>
<comment type="subcellular location">
    <subcellularLocation>
        <location evidence="5">Cytoplasm</location>
    </subcellularLocation>
</comment>
<dbReference type="UniPathway" id="UPA00031">
    <property type="reaction ID" value="UER00011"/>
</dbReference>
<evidence type="ECO:0000313" key="6">
    <source>
        <dbReference type="EMBL" id="HIH09660.1"/>
    </source>
</evidence>
<evidence type="ECO:0000256" key="2">
    <source>
        <dbReference type="ARBA" id="ARBA00022605"/>
    </source>
</evidence>
<dbReference type="HAMAP" id="MF_00076">
    <property type="entry name" value="HisB"/>
    <property type="match status" value="1"/>
</dbReference>
<comment type="catalytic activity">
    <reaction evidence="5">
        <text>D-erythro-1-(imidazol-4-yl)glycerol 3-phosphate = 3-(imidazol-4-yl)-2-oxopropyl phosphate + H2O</text>
        <dbReference type="Rhea" id="RHEA:11040"/>
        <dbReference type="ChEBI" id="CHEBI:15377"/>
        <dbReference type="ChEBI" id="CHEBI:57766"/>
        <dbReference type="ChEBI" id="CHEBI:58278"/>
        <dbReference type="EC" id="4.2.1.19"/>
    </reaction>
</comment>
<comment type="caution">
    <text evidence="6">The sequence shown here is derived from an EMBL/GenBank/DDBJ whole genome shotgun (WGS) entry which is preliminary data.</text>
</comment>
<dbReference type="SUPFAM" id="SSF54211">
    <property type="entry name" value="Ribosomal protein S5 domain 2-like"/>
    <property type="match status" value="2"/>
</dbReference>
<accession>A0A7J4IXS9</accession>